<organism evidence="1 2">
    <name type="scientific">Blastococcus saxobsidens (strain DD2)</name>
    <dbReference type="NCBI Taxonomy" id="1146883"/>
    <lineage>
        <taxon>Bacteria</taxon>
        <taxon>Bacillati</taxon>
        <taxon>Actinomycetota</taxon>
        <taxon>Actinomycetes</taxon>
        <taxon>Geodermatophilales</taxon>
        <taxon>Geodermatophilaceae</taxon>
        <taxon>Blastococcus</taxon>
    </lineage>
</organism>
<evidence type="ECO:0000313" key="2">
    <source>
        <dbReference type="Proteomes" id="UP000007517"/>
    </source>
</evidence>
<dbReference type="Proteomes" id="UP000007517">
    <property type="component" value="Chromosome"/>
</dbReference>
<name>H6RJP3_BLASD</name>
<proteinExistence type="predicted"/>
<keyword evidence="2" id="KW-1185">Reference proteome</keyword>
<dbReference type="EMBL" id="FO117623">
    <property type="protein sequence ID" value="CCG02348.1"/>
    <property type="molecule type" value="Genomic_DNA"/>
</dbReference>
<reference evidence="1 2" key="1">
    <citation type="journal article" date="2012" name="J. Bacteriol.">
        <title>Genome Sequence of Blastococcus saxobsidens DD2, a Stone-Inhabiting Bacterium.</title>
        <authorList>
            <person name="Chouaia B."/>
            <person name="Crotti E."/>
            <person name="Brusetti L."/>
            <person name="Daffonchio D."/>
            <person name="Essoussi I."/>
            <person name="Nouioui I."/>
            <person name="Sbissi I."/>
            <person name="Ghodhbane-Gtari F."/>
            <person name="Gtari M."/>
            <person name="Vacherie B."/>
            <person name="Barbe V."/>
            <person name="Medigue C."/>
            <person name="Gury J."/>
            <person name="Pujic P."/>
            <person name="Normand P."/>
        </authorList>
    </citation>
    <scope>NUCLEOTIDE SEQUENCE [LARGE SCALE GENOMIC DNA]</scope>
    <source>
        <strain evidence="1 2">DD2</strain>
    </source>
</reference>
<dbReference type="KEGG" id="bsd:BLASA_1415"/>
<protein>
    <submittedName>
        <fullName evidence="1">Uncharacterized protein</fullName>
    </submittedName>
</protein>
<gene>
    <name evidence="1" type="ordered locus">BLASA_1415</name>
</gene>
<dbReference type="AlphaFoldDB" id="H6RJP3"/>
<dbReference type="HOGENOM" id="CLU_3418768_0_0_11"/>
<accession>H6RJP3</accession>
<reference evidence="2" key="2">
    <citation type="submission" date="2012-02" db="EMBL/GenBank/DDBJ databases">
        <title>Complete genome sequence of Blastococcus saxobsidens strain DD2.</title>
        <authorList>
            <person name="Genoscope."/>
        </authorList>
    </citation>
    <scope>NUCLEOTIDE SEQUENCE [LARGE SCALE GENOMIC DNA]</scope>
    <source>
        <strain evidence="2">DD2</strain>
    </source>
</reference>
<evidence type="ECO:0000313" key="1">
    <source>
        <dbReference type="EMBL" id="CCG02348.1"/>
    </source>
</evidence>
<sequence>MSRDTFPTAALQRLAGAVLVDAHDK</sequence>